<reference evidence="2" key="1">
    <citation type="submission" date="2017-09" db="EMBL/GenBank/DDBJ databases">
        <authorList>
            <person name="Varghese N."/>
            <person name="Submissions S."/>
        </authorList>
    </citation>
    <scope>NUCLEOTIDE SEQUENCE [LARGE SCALE GENOMIC DNA]</scope>
    <source>
        <strain evidence="2">DSM 29961</strain>
    </source>
</reference>
<sequence length="76" mass="8694">MLPASRPASRKHWADNVNFVFNVEYPLFPGVPRQEGVINDSKQNQLKKGLGEPCIDSPIYGKGNFLHLMWEGFIRH</sequence>
<name>A0A286GS55_9BACT</name>
<proteinExistence type="predicted"/>
<organism evidence="1 2">
    <name type="scientific">Spirosoma fluviale</name>
    <dbReference type="NCBI Taxonomy" id="1597977"/>
    <lineage>
        <taxon>Bacteria</taxon>
        <taxon>Pseudomonadati</taxon>
        <taxon>Bacteroidota</taxon>
        <taxon>Cytophagia</taxon>
        <taxon>Cytophagales</taxon>
        <taxon>Cytophagaceae</taxon>
        <taxon>Spirosoma</taxon>
    </lineage>
</organism>
<evidence type="ECO:0000313" key="1">
    <source>
        <dbReference type="EMBL" id="SOD97774.1"/>
    </source>
</evidence>
<gene>
    <name evidence="1" type="ORF">SAMN06269250_5916</name>
</gene>
<dbReference type="AlphaFoldDB" id="A0A286GS55"/>
<accession>A0A286GS55</accession>
<dbReference type="EMBL" id="OCNH01000007">
    <property type="protein sequence ID" value="SOD97774.1"/>
    <property type="molecule type" value="Genomic_DNA"/>
</dbReference>
<evidence type="ECO:0000313" key="2">
    <source>
        <dbReference type="Proteomes" id="UP000219452"/>
    </source>
</evidence>
<protein>
    <submittedName>
        <fullName evidence="1">Uncharacterized protein</fullName>
    </submittedName>
</protein>
<keyword evidence="2" id="KW-1185">Reference proteome</keyword>
<dbReference type="Proteomes" id="UP000219452">
    <property type="component" value="Unassembled WGS sequence"/>
</dbReference>